<evidence type="ECO:0000313" key="8">
    <source>
        <dbReference type="EMBL" id="VFK27494.1"/>
    </source>
</evidence>
<dbReference type="EMBL" id="CAADFQ010000003">
    <property type="protein sequence ID" value="VFK27494.1"/>
    <property type="molecule type" value="Genomic_DNA"/>
</dbReference>
<feature type="domain" description="Starch synthase catalytic" evidence="7">
    <location>
        <begin position="2"/>
        <end position="242"/>
    </location>
</feature>
<dbReference type="InterPro" id="IPR013534">
    <property type="entry name" value="Starch_synth_cat_dom"/>
</dbReference>
<gene>
    <name evidence="6" type="primary">glgA</name>
    <name evidence="9" type="ORF">BECKMB1821G_GA0114241_10399</name>
    <name evidence="10" type="ORF">BECKMB1821H_GA0114242_100358</name>
    <name evidence="8" type="ORF">BECKMB1821I_GA0114274_100358</name>
</gene>
<evidence type="ECO:0000313" key="9">
    <source>
        <dbReference type="EMBL" id="VFK28600.1"/>
    </source>
</evidence>
<dbReference type="AlphaFoldDB" id="A0A451B7R8"/>
<comment type="similarity">
    <text evidence="2 6">Belongs to the glycosyltransferase 1 family. Bacterial/plant glycogen synthase subfamily.</text>
</comment>
<dbReference type="Gene3D" id="3.40.50.2000">
    <property type="entry name" value="Glycogen Phosphorylase B"/>
    <property type="match status" value="2"/>
</dbReference>
<evidence type="ECO:0000313" key="10">
    <source>
        <dbReference type="EMBL" id="VFK74328.1"/>
    </source>
</evidence>
<evidence type="ECO:0000256" key="2">
    <source>
        <dbReference type="ARBA" id="ARBA00010281"/>
    </source>
</evidence>
<dbReference type="NCBIfam" id="TIGR02095">
    <property type="entry name" value="glgA"/>
    <property type="match status" value="1"/>
</dbReference>
<dbReference type="PANTHER" id="PTHR46083">
    <property type="match status" value="1"/>
</dbReference>
<dbReference type="SUPFAM" id="SSF53756">
    <property type="entry name" value="UDP-Glycosyltransferase/glycogen phosphorylase"/>
    <property type="match status" value="1"/>
</dbReference>
<organism evidence="10">
    <name type="scientific">Candidatus Kentrum sp. MB</name>
    <dbReference type="NCBI Taxonomy" id="2138164"/>
    <lineage>
        <taxon>Bacteria</taxon>
        <taxon>Pseudomonadati</taxon>
        <taxon>Pseudomonadota</taxon>
        <taxon>Gammaproteobacteria</taxon>
        <taxon>Candidatus Kentrum</taxon>
    </lineage>
</organism>
<dbReference type="NCBIfam" id="NF001905">
    <property type="entry name" value="PRK00654.2-4"/>
    <property type="match status" value="1"/>
</dbReference>
<evidence type="ECO:0000256" key="1">
    <source>
        <dbReference type="ARBA" id="ARBA00001478"/>
    </source>
</evidence>
<dbReference type="PANTHER" id="PTHR46083:SF1">
    <property type="entry name" value="GLYCOGEN SYNTHASE 2-RELATED"/>
    <property type="match status" value="1"/>
</dbReference>
<name>A0A451B7R8_9GAMM</name>
<dbReference type="EMBL" id="CAADFO010000039">
    <property type="protein sequence ID" value="VFK28600.1"/>
    <property type="molecule type" value="Genomic_DNA"/>
</dbReference>
<keyword evidence="3 6" id="KW-0328">Glycosyltransferase</keyword>
<sequence length="489" mass="56132">MHIVHISSELAPVAKVGGLADVIFGLSRELEIRGNDVEIILPKYDCLWYGEIWGLDNSFNDLWVPWFGGGIHCSVYSGMVHGRRCFFIEPHSSDNFFNRGKFYGERDDIMRFAFFSRAAIEFLLKSGRRPNIIHCHDWQTGLVPVLLWEIYHHLGMHNQRVVYTIHNFQHQGIHGEPVLEGTGLGRTDYYFDRNRLGDDNNPKAINLMKGGIVYSSFVTTVSPKHAWEARYSDQGQGLGHTLAVHDGKFGGVLNGVDYDVWNPEIDRFLPHHYDVWRLDGKYANKDALRGRLMLRHEYSPIIAYVGRLDHQKGLHLVRHALFYALQRGAQFILLGSSPDPAVNDEFYHLKNHFNDNPDVHIEIGFNEQLAHLIYAGSDMVVVPSVFEPCGLTQMIGLRYGTVPIVRSVGGLADTVFDRDYADMPYEYRNGYLFNNADFPAIESAMDRAIGLWYEYPKEFRRLLTNGMAYDYSWNHPSEHYLAIYRHVCA</sequence>
<dbReference type="EC" id="2.4.1.21" evidence="6"/>
<evidence type="ECO:0000256" key="6">
    <source>
        <dbReference type="HAMAP-Rule" id="MF_00484"/>
    </source>
</evidence>
<dbReference type="CDD" id="cd03791">
    <property type="entry name" value="GT5_Glycogen_synthase_DULL1-like"/>
    <property type="match status" value="1"/>
</dbReference>
<evidence type="ECO:0000256" key="3">
    <source>
        <dbReference type="ARBA" id="ARBA00022676"/>
    </source>
</evidence>
<dbReference type="GO" id="GO:0004373">
    <property type="term" value="F:alpha-1,4-glucan glucosyltransferase (UDP-glucose donor) activity"/>
    <property type="evidence" value="ECO:0007669"/>
    <property type="project" value="InterPro"/>
</dbReference>
<dbReference type="UniPathway" id="UPA00164"/>
<keyword evidence="4 6" id="KW-0808">Transferase</keyword>
<comment type="function">
    <text evidence="6">Synthesizes alpha-1,4-glucan chains using ADP-glucose.</text>
</comment>
<reference evidence="10" key="1">
    <citation type="submission" date="2019-02" db="EMBL/GenBank/DDBJ databases">
        <authorList>
            <person name="Gruber-Vodicka R. H."/>
            <person name="Seah K. B. B."/>
        </authorList>
    </citation>
    <scope>NUCLEOTIDE SEQUENCE</scope>
    <source>
        <strain evidence="9">BECK_BZ197</strain>
        <strain evidence="10">BECK_BZ198</strain>
        <strain evidence="8">BECK_BZ199</strain>
    </source>
</reference>
<evidence type="ECO:0000259" key="7">
    <source>
        <dbReference type="Pfam" id="PF08323"/>
    </source>
</evidence>
<proteinExistence type="inferred from homology"/>
<dbReference type="HAMAP" id="MF_00484">
    <property type="entry name" value="Glycogen_synth"/>
    <property type="match status" value="1"/>
</dbReference>
<accession>A0A451B7R8</accession>
<dbReference type="EMBL" id="CAADGH010000003">
    <property type="protein sequence ID" value="VFK74328.1"/>
    <property type="molecule type" value="Genomic_DNA"/>
</dbReference>
<dbReference type="Pfam" id="PF08323">
    <property type="entry name" value="Glyco_transf_5"/>
    <property type="match status" value="1"/>
</dbReference>
<dbReference type="GO" id="GO:0005978">
    <property type="term" value="P:glycogen biosynthetic process"/>
    <property type="evidence" value="ECO:0007669"/>
    <property type="project" value="UniProtKB-UniRule"/>
</dbReference>
<feature type="binding site" evidence="6">
    <location>
        <position position="15"/>
    </location>
    <ligand>
        <name>ADP-alpha-D-glucose</name>
        <dbReference type="ChEBI" id="CHEBI:57498"/>
    </ligand>
</feature>
<evidence type="ECO:0000256" key="5">
    <source>
        <dbReference type="ARBA" id="ARBA00023056"/>
    </source>
</evidence>
<dbReference type="InterPro" id="IPR011835">
    <property type="entry name" value="GS/SS"/>
</dbReference>
<comment type="pathway">
    <text evidence="6">Glycan biosynthesis; glycogen biosynthesis.</text>
</comment>
<dbReference type="Pfam" id="PF13692">
    <property type="entry name" value="Glyco_trans_1_4"/>
    <property type="match status" value="1"/>
</dbReference>
<evidence type="ECO:0000256" key="4">
    <source>
        <dbReference type="ARBA" id="ARBA00022679"/>
    </source>
</evidence>
<protein>
    <recommendedName>
        <fullName evidence="6">Glycogen synthase</fullName>
        <ecNumber evidence="6">2.4.1.21</ecNumber>
    </recommendedName>
    <alternativeName>
        <fullName evidence="6">Starch [bacterial glycogen] synthase</fullName>
    </alternativeName>
</protein>
<keyword evidence="5 6" id="KW-0320">Glycogen biosynthesis</keyword>
<comment type="catalytic activity">
    <reaction evidence="1 6">
        <text>[(1-&gt;4)-alpha-D-glucosyl](n) + ADP-alpha-D-glucose = [(1-&gt;4)-alpha-D-glucosyl](n+1) + ADP + H(+)</text>
        <dbReference type="Rhea" id="RHEA:18189"/>
        <dbReference type="Rhea" id="RHEA-COMP:9584"/>
        <dbReference type="Rhea" id="RHEA-COMP:9587"/>
        <dbReference type="ChEBI" id="CHEBI:15378"/>
        <dbReference type="ChEBI" id="CHEBI:15444"/>
        <dbReference type="ChEBI" id="CHEBI:57498"/>
        <dbReference type="ChEBI" id="CHEBI:456216"/>
        <dbReference type="EC" id="2.4.1.21"/>
    </reaction>
</comment>
<dbReference type="GO" id="GO:0009011">
    <property type="term" value="F:alpha-1,4-glucan glucosyltransferase (ADP-glucose donor) activity"/>
    <property type="evidence" value="ECO:0007669"/>
    <property type="project" value="UniProtKB-UniRule"/>
</dbReference>